<evidence type="ECO:0000313" key="4">
    <source>
        <dbReference type="WBParaSite" id="ASIM_0000577201-mRNA-1"/>
    </source>
</evidence>
<proteinExistence type="predicted"/>
<keyword evidence="3" id="KW-1185">Reference proteome</keyword>
<evidence type="ECO:0000313" key="3">
    <source>
        <dbReference type="Proteomes" id="UP000267096"/>
    </source>
</evidence>
<gene>
    <name evidence="1" type="ORF">ASIM_LOCUS5563</name>
    <name evidence="2" type="ORF">ASIM_LOCUS5576</name>
</gene>
<dbReference type="SUPFAM" id="SSF52799">
    <property type="entry name" value="(Phosphotyrosine protein) phosphatases II"/>
    <property type="match status" value="1"/>
</dbReference>
<organism evidence="4">
    <name type="scientific">Anisakis simplex</name>
    <name type="common">Herring worm</name>
    <dbReference type="NCBI Taxonomy" id="6269"/>
    <lineage>
        <taxon>Eukaryota</taxon>
        <taxon>Metazoa</taxon>
        <taxon>Ecdysozoa</taxon>
        <taxon>Nematoda</taxon>
        <taxon>Chromadorea</taxon>
        <taxon>Rhabditida</taxon>
        <taxon>Spirurina</taxon>
        <taxon>Ascaridomorpha</taxon>
        <taxon>Ascaridoidea</taxon>
        <taxon>Anisakidae</taxon>
        <taxon>Anisakis</taxon>
        <taxon>Anisakis simplex complex</taxon>
    </lineage>
</organism>
<evidence type="ECO:0000313" key="2">
    <source>
        <dbReference type="EMBL" id="VDK25760.1"/>
    </source>
</evidence>
<dbReference type="GO" id="GO:0016791">
    <property type="term" value="F:phosphatase activity"/>
    <property type="evidence" value="ECO:0007669"/>
    <property type="project" value="InterPro"/>
</dbReference>
<dbReference type="OrthoDB" id="5779068at2759"/>
<dbReference type="Gene3D" id="3.90.190.10">
    <property type="entry name" value="Protein tyrosine phosphatase superfamily"/>
    <property type="match status" value="1"/>
</dbReference>
<dbReference type="WBParaSite" id="ASIM_0000578301-mRNA-1">
    <property type="protein sequence ID" value="ASIM_0000578301-mRNA-1"/>
    <property type="gene ID" value="ASIM_0000578301"/>
</dbReference>
<dbReference type="EMBL" id="UYRR01011063">
    <property type="protein sequence ID" value="VDK25743.1"/>
    <property type="molecule type" value="Genomic_DNA"/>
</dbReference>
<protein>
    <submittedName>
        <fullName evidence="4 5">Protein phosphatase Slingshot (inferred by orthology to a D. melanogaster protein)</fullName>
    </submittedName>
</protein>
<dbReference type="PANTHER" id="PTHR45864">
    <property type="entry name" value="SLINGSHOT PROTEIN PHOSPHATASE HOMOLOG"/>
    <property type="match status" value="1"/>
</dbReference>
<accession>A0A0M3JDT1</accession>
<dbReference type="GO" id="GO:0030837">
    <property type="term" value="P:negative regulation of actin filament polymerization"/>
    <property type="evidence" value="ECO:0007669"/>
    <property type="project" value="InterPro"/>
</dbReference>
<name>A0A0M3JDT1_ANISI</name>
<dbReference type="WBParaSite" id="ASIM_0000577201-mRNA-1">
    <property type="protein sequence ID" value="ASIM_0000577201-mRNA-1"/>
    <property type="gene ID" value="ASIM_0000577201"/>
</dbReference>
<dbReference type="AlphaFoldDB" id="A0A0M3JDT1"/>
<evidence type="ECO:0000313" key="1">
    <source>
        <dbReference type="EMBL" id="VDK25743.1"/>
    </source>
</evidence>
<sequence length="100" mass="11908">MGCELNDYKDFISRQMMVIMGQMDKASQIFPYLYLGTEWNACDWQWLQSVGIEYIVNVTTEVENFFPARLKYLKIRVCDKASSELLKYWNQTNQFIKEAK</sequence>
<evidence type="ECO:0000313" key="5">
    <source>
        <dbReference type="WBParaSite" id="ASIM_0000578301-mRNA-1"/>
    </source>
</evidence>
<dbReference type="EMBL" id="UYRR01011094">
    <property type="protein sequence ID" value="VDK25760.1"/>
    <property type="molecule type" value="Genomic_DNA"/>
</dbReference>
<reference evidence="1 3" key="2">
    <citation type="submission" date="2018-11" db="EMBL/GenBank/DDBJ databases">
        <authorList>
            <consortium name="Pathogen Informatics"/>
        </authorList>
    </citation>
    <scope>NUCLEOTIDE SEQUENCE [LARGE SCALE GENOMIC DNA]</scope>
</reference>
<reference evidence="4 5" key="1">
    <citation type="submission" date="2017-02" db="UniProtKB">
        <authorList>
            <consortium name="WormBaseParasite"/>
        </authorList>
    </citation>
    <scope>IDENTIFICATION</scope>
</reference>
<dbReference type="GO" id="GO:0003779">
    <property type="term" value="F:actin binding"/>
    <property type="evidence" value="ECO:0007669"/>
    <property type="project" value="InterPro"/>
</dbReference>
<dbReference type="InterPro" id="IPR043587">
    <property type="entry name" value="Phosphatase_SSH-like"/>
</dbReference>
<dbReference type="InterPro" id="IPR029021">
    <property type="entry name" value="Prot-tyrosine_phosphatase-like"/>
</dbReference>
<dbReference type="Proteomes" id="UP000267096">
    <property type="component" value="Unassembled WGS sequence"/>
</dbReference>
<dbReference type="PANTHER" id="PTHR45864:SF2">
    <property type="entry name" value="PROTEIN PHOSPHATASE SLINGSHOT"/>
    <property type="match status" value="1"/>
</dbReference>